<dbReference type="AlphaFoldDB" id="A0AAE0PBY9"/>
<evidence type="ECO:0000313" key="4">
    <source>
        <dbReference type="Proteomes" id="UP001281003"/>
    </source>
</evidence>
<proteinExistence type="predicted"/>
<organism evidence="3 4">
    <name type="scientific">Sordaria brevicollis</name>
    <dbReference type="NCBI Taxonomy" id="83679"/>
    <lineage>
        <taxon>Eukaryota</taxon>
        <taxon>Fungi</taxon>
        <taxon>Dikarya</taxon>
        <taxon>Ascomycota</taxon>
        <taxon>Pezizomycotina</taxon>
        <taxon>Sordariomycetes</taxon>
        <taxon>Sordariomycetidae</taxon>
        <taxon>Sordariales</taxon>
        <taxon>Sordariaceae</taxon>
        <taxon>Sordaria</taxon>
    </lineage>
</organism>
<feature type="signal peptide" evidence="2">
    <location>
        <begin position="1"/>
        <end position="18"/>
    </location>
</feature>
<gene>
    <name evidence="3" type="ORF">B0T20DRAFT_393978</name>
</gene>
<feature type="compositionally biased region" description="Basic and acidic residues" evidence="1">
    <location>
        <begin position="117"/>
        <end position="144"/>
    </location>
</feature>
<evidence type="ECO:0000256" key="1">
    <source>
        <dbReference type="SAM" id="MobiDB-lite"/>
    </source>
</evidence>
<keyword evidence="4" id="KW-1185">Reference proteome</keyword>
<evidence type="ECO:0000313" key="3">
    <source>
        <dbReference type="EMBL" id="KAK3396780.1"/>
    </source>
</evidence>
<dbReference type="Proteomes" id="UP001281003">
    <property type="component" value="Unassembled WGS sequence"/>
</dbReference>
<reference evidence="3" key="1">
    <citation type="journal article" date="2023" name="Mol. Phylogenet. Evol.">
        <title>Genome-scale phylogeny and comparative genomics of the fungal order Sordariales.</title>
        <authorList>
            <person name="Hensen N."/>
            <person name="Bonometti L."/>
            <person name="Westerberg I."/>
            <person name="Brannstrom I.O."/>
            <person name="Guillou S."/>
            <person name="Cros-Aarteil S."/>
            <person name="Calhoun S."/>
            <person name="Haridas S."/>
            <person name="Kuo A."/>
            <person name="Mondo S."/>
            <person name="Pangilinan J."/>
            <person name="Riley R."/>
            <person name="LaButti K."/>
            <person name="Andreopoulos B."/>
            <person name="Lipzen A."/>
            <person name="Chen C."/>
            <person name="Yan M."/>
            <person name="Daum C."/>
            <person name="Ng V."/>
            <person name="Clum A."/>
            <person name="Steindorff A."/>
            <person name="Ohm R.A."/>
            <person name="Martin F."/>
            <person name="Silar P."/>
            <person name="Natvig D.O."/>
            <person name="Lalanne C."/>
            <person name="Gautier V."/>
            <person name="Ament-Velasquez S.L."/>
            <person name="Kruys A."/>
            <person name="Hutchinson M.I."/>
            <person name="Powell A.J."/>
            <person name="Barry K."/>
            <person name="Miller A.N."/>
            <person name="Grigoriev I.V."/>
            <person name="Debuchy R."/>
            <person name="Gladieux P."/>
            <person name="Hiltunen Thoren M."/>
            <person name="Johannesson H."/>
        </authorList>
    </citation>
    <scope>NUCLEOTIDE SEQUENCE</scope>
    <source>
        <strain evidence="3">FGSC 1904</strain>
    </source>
</reference>
<evidence type="ECO:0000256" key="2">
    <source>
        <dbReference type="SAM" id="SignalP"/>
    </source>
</evidence>
<feature type="chain" id="PRO_5041935487" evidence="2">
    <location>
        <begin position="19"/>
        <end position="144"/>
    </location>
</feature>
<feature type="compositionally biased region" description="Basic and acidic residues" evidence="1">
    <location>
        <begin position="69"/>
        <end position="91"/>
    </location>
</feature>
<comment type="caution">
    <text evidence="3">The sequence shown here is derived from an EMBL/GenBank/DDBJ whole genome shotgun (WGS) entry which is preliminary data.</text>
</comment>
<accession>A0AAE0PBY9</accession>
<name>A0AAE0PBY9_SORBR</name>
<keyword evidence="2" id="KW-0732">Signal</keyword>
<reference evidence="3" key="2">
    <citation type="submission" date="2023-07" db="EMBL/GenBank/DDBJ databases">
        <authorList>
            <consortium name="Lawrence Berkeley National Laboratory"/>
            <person name="Haridas S."/>
            <person name="Hensen N."/>
            <person name="Bonometti L."/>
            <person name="Westerberg I."/>
            <person name="Brannstrom I.O."/>
            <person name="Guillou S."/>
            <person name="Cros-Aarteil S."/>
            <person name="Calhoun S."/>
            <person name="Kuo A."/>
            <person name="Mondo S."/>
            <person name="Pangilinan J."/>
            <person name="Riley R."/>
            <person name="LaButti K."/>
            <person name="Andreopoulos B."/>
            <person name="Lipzen A."/>
            <person name="Chen C."/>
            <person name="Yanf M."/>
            <person name="Daum C."/>
            <person name="Ng V."/>
            <person name="Clum A."/>
            <person name="Steindorff A."/>
            <person name="Ohm R."/>
            <person name="Martin F."/>
            <person name="Silar P."/>
            <person name="Natvig D."/>
            <person name="Lalanne C."/>
            <person name="Gautier V."/>
            <person name="Ament-velasquez S.L."/>
            <person name="Kruys A."/>
            <person name="Hutchinson M.I."/>
            <person name="Powell A.J."/>
            <person name="Barry K."/>
            <person name="Miller A.N."/>
            <person name="Grigoriev I.V."/>
            <person name="Debuchy R."/>
            <person name="Gladieux P."/>
            <person name="Thoren M.H."/>
            <person name="Johannesson H."/>
        </authorList>
    </citation>
    <scope>NUCLEOTIDE SEQUENCE</scope>
    <source>
        <strain evidence="3">FGSC 1904</strain>
    </source>
</reference>
<sequence>MHVTVLLPLSMVVRGWKARVCQYDKVLQTDFCQDGIGGLIGHARLGGLRMTKELGQAVWKYKRGSRETNLAREHPKAHVSLDHYSSCDDRKHTTKVSDSNNRVRHGASMPRKSTISRQERNQGLESLMEKRIPNADDHRQRIPR</sequence>
<feature type="region of interest" description="Disordered" evidence="1">
    <location>
        <begin position="69"/>
        <end position="144"/>
    </location>
</feature>
<protein>
    <submittedName>
        <fullName evidence="3">Uncharacterized protein</fullName>
    </submittedName>
</protein>
<dbReference type="EMBL" id="JAUTDP010000008">
    <property type="protein sequence ID" value="KAK3396780.1"/>
    <property type="molecule type" value="Genomic_DNA"/>
</dbReference>